<proteinExistence type="predicted"/>
<dbReference type="HOGENOM" id="CLU_2802404_0_0_2"/>
<dbReference type="KEGG" id="nvn:NVIE_022440"/>
<dbReference type="GeneID" id="74947486"/>
<sequence>MMITKNTDPYKMKKCVTCKRDIALNERYFAYPLSLQQMCLGCAEKEIPKTIEALQKDLEKIKQAKATTAG</sequence>
<organism evidence="1 2">
    <name type="scientific">Nitrososphaera viennensis EN76</name>
    <dbReference type="NCBI Taxonomy" id="926571"/>
    <lineage>
        <taxon>Archaea</taxon>
        <taxon>Nitrososphaerota</taxon>
        <taxon>Nitrososphaeria</taxon>
        <taxon>Nitrososphaerales</taxon>
        <taxon>Nitrososphaeraceae</taxon>
        <taxon>Nitrososphaera</taxon>
    </lineage>
</organism>
<protein>
    <submittedName>
        <fullName evidence="1">Uncharacterized protein</fullName>
    </submittedName>
</protein>
<dbReference type="AlphaFoldDB" id="A0A060HMX9"/>
<dbReference type="RefSeq" id="WP_075055249.1">
    <property type="nucleotide sequence ID" value="NZ_CP007536.1"/>
</dbReference>
<dbReference type="Proteomes" id="UP000027093">
    <property type="component" value="Chromosome"/>
</dbReference>
<gene>
    <name evidence="1" type="ORF">NVIE_022440</name>
</gene>
<dbReference type="EMBL" id="CP007536">
    <property type="protein sequence ID" value="AIC16505.1"/>
    <property type="molecule type" value="Genomic_DNA"/>
</dbReference>
<evidence type="ECO:0000313" key="2">
    <source>
        <dbReference type="Proteomes" id="UP000027093"/>
    </source>
</evidence>
<dbReference type="OrthoDB" id="9709at2157"/>
<name>A0A060HMX9_9ARCH</name>
<keyword evidence="2" id="KW-1185">Reference proteome</keyword>
<evidence type="ECO:0000313" key="1">
    <source>
        <dbReference type="EMBL" id="AIC16505.1"/>
    </source>
</evidence>
<reference evidence="1 2" key="1">
    <citation type="journal article" date="2014" name="Int. J. Syst. Evol. Microbiol.">
        <title>Nitrososphaera viennensis gen. nov., sp. nov., an aerobic and mesophilic, ammonia-oxidizing archaeon from soil and a member of the archaeal phylum Thaumarchaeota.</title>
        <authorList>
            <person name="Stieglmeier M."/>
            <person name="Klingl A."/>
            <person name="Alves R.J."/>
            <person name="Rittmann S.K."/>
            <person name="Melcher M."/>
            <person name="Leisch N."/>
            <person name="Schleper C."/>
        </authorList>
    </citation>
    <scope>NUCLEOTIDE SEQUENCE [LARGE SCALE GENOMIC DNA]</scope>
    <source>
        <strain evidence="1">EN76</strain>
    </source>
</reference>
<accession>A0A060HMX9</accession>
<dbReference type="STRING" id="926571.NVIE_022440"/>